<keyword evidence="7" id="KW-1185">Reference proteome</keyword>
<dbReference type="InterPro" id="IPR036259">
    <property type="entry name" value="MFS_trans_sf"/>
</dbReference>
<keyword evidence="2 4" id="KW-1133">Transmembrane helix</keyword>
<dbReference type="RefSeq" id="WP_132477105.1">
    <property type="nucleotide sequence ID" value="NZ_JBHRVM010000001.1"/>
</dbReference>
<dbReference type="InterPro" id="IPR050327">
    <property type="entry name" value="Proton-linked_MCT"/>
</dbReference>
<evidence type="ECO:0000256" key="1">
    <source>
        <dbReference type="ARBA" id="ARBA00022692"/>
    </source>
</evidence>
<feature type="transmembrane region" description="Helical" evidence="4">
    <location>
        <begin position="79"/>
        <end position="97"/>
    </location>
</feature>
<feature type="transmembrane region" description="Helical" evidence="4">
    <location>
        <begin position="233"/>
        <end position="256"/>
    </location>
</feature>
<dbReference type="PANTHER" id="PTHR11360:SF284">
    <property type="entry name" value="EG:103B4.3 PROTEIN-RELATED"/>
    <property type="match status" value="1"/>
</dbReference>
<reference evidence="6 7" key="1">
    <citation type="submission" date="2019-03" db="EMBL/GenBank/DDBJ databases">
        <title>Genomic Encyclopedia of Type Strains, Phase IV (KMG-IV): sequencing the most valuable type-strain genomes for metagenomic binning, comparative biology and taxonomic classification.</title>
        <authorList>
            <person name="Goeker M."/>
        </authorList>
    </citation>
    <scope>NUCLEOTIDE SEQUENCE [LARGE SCALE GENOMIC DNA]</scope>
    <source>
        <strain evidence="6 7">DSM 100048</strain>
    </source>
</reference>
<dbReference type="InterPro" id="IPR011701">
    <property type="entry name" value="MFS"/>
</dbReference>
<sequence>MARAGRWYFGWNIVAAATVLTLLTVGLRMGIGPFFLPISQDLGFSRSLLAGIVAIGMLCYGLGMPIVGQLVNSWGTRHVLLLGVLFIDVALGGAVVATGPIGFLLSFGILLSLGLAFISPVTFTPVIARWFTRQRGAALFFLSTGSMAGIAVLTPALGWLIETWGWRTTLIAYGILLTVITIPLALWVMREDVPEGADALPTPDPGGRRPASAAASSSLCVADALHSAPFWKVVLGLFACGYSMNLLGIHGVPMLVDHGYESLVAAFGIGLIGFTAIFSSLVLGRMSDRMPRRNLLALIYFIRGLGFFGLLIVATPAQLYTVAVIGGIVWAGSVALSSAILADIYGVRLVGVLYGWAYLGHQVGGMISSWLGGWAYERFGTHWIAFGSTGVLLIIAALVSIRLPLQGGYVLKPAMR</sequence>
<comment type="caution">
    <text evidence="6">The sequence shown here is derived from an EMBL/GenBank/DDBJ whole genome shotgun (WGS) entry which is preliminary data.</text>
</comment>
<proteinExistence type="predicted"/>
<evidence type="ECO:0000256" key="4">
    <source>
        <dbReference type="SAM" id="Phobius"/>
    </source>
</evidence>
<protein>
    <submittedName>
        <fullName evidence="6">Putative MFS family arabinose efflux permease</fullName>
    </submittedName>
</protein>
<feature type="transmembrane region" description="Helical" evidence="4">
    <location>
        <begin position="383"/>
        <end position="405"/>
    </location>
</feature>
<evidence type="ECO:0000256" key="3">
    <source>
        <dbReference type="ARBA" id="ARBA00023136"/>
    </source>
</evidence>
<keyword evidence="1 4" id="KW-0812">Transmembrane</keyword>
<evidence type="ECO:0000313" key="6">
    <source>
        <dbReference type="EMBL" id="TCU98441.1"/>
    </source>
</evidence>
<name>A0A4R3V4H6_9BURK</name>
<accession>A0A4R3V4H6</accession>
<feature type="transmembrane region" description="Helical" evidence="4">
    <location>
        <begin position="170"/>
        <end position="189"/>
    </location>
</feature>
<dbReference type="PROSITE" id="PS50850">
    <property type="entry name" value="MFS"/>
    <property type="match status" value="1"/>
</dbReference>
<feature type="domain" description="Major facilitator superfamily (MFS) profile" evidence="5">
    <location>
        <begin position="10"/>
        <end position="408"/>
    </location>
</feature>
<evidence type="ECO:0000313" key="7">
    <source>
        <dbReference type="Proteomes" id="UP000294692"/>
    </source>
</evidence>
<feature type="transmembrane region" description="Helical" evidence="4">
    <location>
        <begin position="7"/>
        <end position="27"/>
    </location>
</feature>
<evidence type="ECO:0000256" key="2">
    <source>
        <dbReference type="ARBA" id="ARBA00022989"/>
    </source>
</evidence>
<dbReference type="EMBL" id="SMBX01000005">
    <property type="protein sequence ID" value="TCU98441.1"/>
    <property type="molecule type" value="Genomic_DNA"/>
</dbReference>
<dbReference type="Proteomes" id="UP000294692">
    <property type="component" value="Unassembled WGS sequence"/>
</dbReference>
<feature type="transmembrane region" description="Helical" evidence="4">
    <location>
        <begin position="295"/>
        <end position="314"/>
    </location>
</feature>
<dbReference type="GO" id="GO:0022857">
    <property type="term" value="F:transmembrane transporter activity"/>
    <property type="evidence" value="ECO:0007669"/>
    <property type="project" value="InterPro"/>
</dbReference>
<dbReference type="CDD" id="cd17355">
    <property type="entry name" value="MFS_YcxA_like"/>
    <property type="match status" value="1"/>
</dbReference>
<keyword evidence="3 4" id="KW-0472">Membrane</keyword>
<feature type="transmembrane region" description="Helical" evidence="4">
    <location>
        <begin position="139"/>
        <end position="158"/>
    </location>
</feature>
<gene>
    <name evidence="6" type="ORF">EV686_105138</name>
</gene>
<dbReference type="AlphaFoldDB" id="A0A4R3V4H6"/>
<feature type="transmembrane region" description="Helical" evidence="4">
    <location>
        <begin position="262"/>
        <end position="283"/>
    </location>
</feature>
<feature type="transmembrane region" description="Helical" evidence="4">
    <location>
        <begin position="47"/>
        <end position="67"/>
    </location>
</feature>
<feature type="transmembrane region" description="Helical" evidence="4">
    <location>
        <begin position="103"/>
        <end position="127"/>
    </location>
</feature>
<dbReference type="Pfam" id="PF07690">
    <property type="entry name" value="MFS_1"/>
    <property type="match status" value="1"/>
</dbReference>
<dbReference type="OrthoDB" id="146345at2"/>
<dbReference type="PANTHER" id="PTHR11360">
    <property type="entry name" value="MONOCARBOXYLATE TRANSPORTER"/>
    <property type="match status" value="1"/>
</dbReference>
<dbReference type="SUPFAM" id="SSF103473">
    <property type="entry name" value="MFS general substrate transporter"/>
    <property type="match status" value="1"/>
</dbReference>
<organism evidence="6 7">
    <name type="scientific">Paracandidimonas soli</name>
    <dbReference type="NCBI Taxonomy" id="1917182"/>
    <lineage>
        <taxon>Bacteria</taxon>
        <taxon>Pseudomonadati</taxon>
        <taxon>Pseudomonadota</taxon>
        <taxon>Betaproteobacteria</taxon>
        <taxon>Burkholderiales</taxon>
        <taxon>Alcaligenaceae</taxon>
        <taxon>Paracandidimonas</taxon>
    </lineage>
</organism>
<dbReference type="Gene3D" id="1.20.1250.20">
    <property type="entry name" value="MFS general substrate transporter like domains"/>
    <property type="match status" value="2"/>
</dbReference>
<feature type="transmembrane region" description="Helical" evidence="4">
    <location>
        <begin position="349"/>
        <end position="371"/>
    </location>
</feature>
<evidence type="ECO:0000259" key="5">
    <source>
        <dbReference type="PROSITE" id="PS50850"/>
    </source>
</evidence>
<dbReference type="InterPro" id="IPR020846">
    <property type="entry name" value="MFS_dom"/>
</dbReference>
<feature type="transmembrane region" description="Helical" evidence="4">
    <location>
        <begin position="320"/>
        <end position="342"/>
    </location>
</feature>